<dbReference type="Proteomes" id="UP000265882">
    <property type="component" value="Unassembled WGS sequence"/>
</dbReference>
<dbReference type="PROSITE" id="PS00922">
    <property type="entry name" value="TRANSGLYCOSYLASE"/>
    <property type="match status" value="1"/>
</dbReference>
<dbReference type="Pfam" id="PF01464">
    <property type="entry name" value="SLT"/>
    <property type="match status" value="1"/>
</dbReference>
<evidence type="ECO:0000313" key="4">
    <source>
        <dbReference type="Proteomes" id="UP000265882"/>
    </source>
</evidence>
<organism evidence="3 4">
    <name type="scientific">Abyssobacteria bacterium (strain SURF_5)</name>
    <dbReference type="NCBI Taxonomy" id="2093360"/>
    <lineage>
        <taxon>Bacteria</taxon>
        <taxon>Pseudomonadati</taxon>
        <taxon>Candidatus Hydrogenedentota</taxon>
        <taxon>Candidatus Abyssobacteria</taxon>
    </lineage>
</organism>
<dbReference type="AlphaFoldDB" id="A0A3A4NGV5"/>
<dbReference type="GO" id="GO:0008933">
    <property type="term" value="F:peptidoglycan lytic transglycosylase activity"/>
    <property type="evidence" value="ECO:0007669"/>
    <property type="project" value="InterPro"/>
</dbReference>
<dbReference type="GO" id="GO:0016020">
    <property type="term" value="C:membrane"/>
    <property type="evidence" value="ECO:0007669"/>
    <property type="project" value="InterPro"/>
</dbReference>
<evidence type="ECO:0000313" key="3">
    <source>
        <dbReference type="EMBL" id="RJP18462.1"/>
    </source>
</evidence>
<dbReference type="SUPFAM" id="SSF53955">
    <property type="entry name" value="Lysozyme-like"/>
    <property type="match status" value="1"/>
</dbReference>
<dbReference type="GO" id="GO:0000270">
    <property type="term" value="P:peptidoglycan metabolic process"/>
    <property type="evidence" value="ECO:0007669"/>
    <property type="project" value="InterPro"/>
</dbReference>
<comment type="similarity">
    <text evidence="1">Belongs to the transglycosylase Slt family.</text>
</comment>
<comment type="caution">
    <text evidence="3">The sequence shown here is derived from an EMBL/GenBank/DDBJ whole genome shotgun (WGS) entry which is preliminary data.</text>
</comment>
<dbReference type="Gene3D" id="1.10.530.10">
    <property type="match status" value="1"/>
</dbReference>
<dbReference type="InterPro" id="IPR000189">
    <property type="entry name" value="Transglyc_AS"/>
</dbReference>
<feature type="domain" description="Transglycosylase SLT" evidence="2">
    <location>
        <begin position="88"/>
        <end position="195"/>
    </location>
</feature>
<dbReference type="InterPro" id="IPR023346">
    <property type="entry name" value="Lysozyme-like_dom_sf"/>
</dbReference>
<sequence length="299" mass="33681">MARAPVEIQPSNEKKRRLPRYLYGENGKPPIYVYQHTSGLLLLTSKVKDVGPDYVLLNFEPIKKITKTQVVRKVKNEPEVEEFDLEEIIRFYSKDYGLHPALVKAVIKCESDFDPFAVSHCGARGLMQLMPMTAMEMQVQDSFDPEQNIGGGVQYLARMLELFNNDLELALAAYNAGPGSVLKYGGIPPFKETRAYVPKVISYYERYKRNSKPVTLKVALKKKPAADFLPEVEVVEMVEVETVVASPPLPPPPADKVIVVLKNGNTMRGNSYEKIENGIRLILENGWVDIKSEHITKIS</sequence>
<dbReference type="InterPro" id="IPR008258">
    <property type="entry name" value="Transglycosylase_SLT_dom_1"/>
</dbReference>
<dbReference type="PANTHER" id="PTHR37423:SF2">
    <property type="entry name" value="MEMBRANE-BOUND LYTIC MUREIN TRANSGLYCOSYLASE C"/>
    <property type="match status" value="1"/>
</dbReference>
<evidence type="ECO:0000256" key="1">
    <source>
        <dbReference type="ARBA" id="ARBA00007734"/>
    </source>
</evidence>
<name>A0A3A4NGV5_ABYX5</name>
<protein>
    <submittedName>
        <fullName evidence="3">Lytic transglycosylase domain-containing protein</fullName>
    </submittedName>
</protein>
<gene>
    <name evidence="3" type="ORF">C4520_14435</name>
</gene>
<evidence type="ECO:0000259" key="2">
    <source>
        <dbReference type="Pfam" id="PF01464"/>
    </source>
</evidence>
<dbReference type="EMBL" id="QZKU01000101">
    <property type="protein sequence ID" value="RJP18462.1"/>
    <property type="molecule type" value="Genomic_DNA"/>
</dbReference>
<dbReference type="CDD" id="cd00254">
    <property type="entry name" value="LT-like"/>
    <property type="match status" value="1"/>
</dbReference>
<accession>A0A3A4NGV5</accession>
<proteinExistence type="inferred from homology"/>
<dbReference type="PANTHER" id="PTHR37423">
    <property type="entry name" value="SOLUBLE LYTIC MUREIN TRANSGLYCOSYLASE-RELATED"/>
    <property type="match status" value="1"/>
</dbReference>
<reference evidence="3 4" key="1">
    <citation type="journal article" date="2017" name="ISME J.">
        <title>Energy and carbon metabolisms in a deep terrestrial subsurface fluid microbial community.</title>
        <authorList>
            <person name="Momper L."/>
            <person name="Jungbluth S.P."/>
            <person name="Lee M.D."/>
            <person name="Amend J.P."/>
        </authorList>
    </citation>
    <scope>NUCLEOTIDE SEQUENCE [LARGE SCALE GENOMIC DNA]</scope>
    <source>
        <strain evidence="3">SURF_5</strain>
    </source>
</reference>